<dbReference type="AlphaFoldDB" id="Q1QJ05"/>
<dbReference type="EMBL" id="CP000319">
    <property type="protein sequence ID" value="ABE63792.1"/>
    <property type="molecule type" value="Genomic_DNA"/>
</dbReference>
<protein>
    <submittedName>
        <fullName evidence="1">Uncharacterized protein</fullName>
    </submittedName>
</protein>
<keyword evidence="2" id="KW-1185">Reference proteome</keyword>
<dbReference type="HOGENOM" id="CLU_690439_0_0_5"/>
<dbReference type="STRING" id="323097.Nham_3046"/>
<dbReference type="RefSeq" id="WP_011511452.1">
    <property type="nucleotide sequence ID" value="NC_007964.1"/>
</dbReference>
<reference evidence="1 2" key="1">
    <citation type="submission" date="2006-03" db="EMBL/GenBank/DDBJ databases">
        <title>Complete sequence of chromosome of Nitrobacter hamburgensis X14.</title>
        <authorList>
            <consortium name="US DOE Joint Genome Institute"/>
            <person name="Copeland A."/>
            <person name="Lucas S."/>
            <person name="Lapidus A."/>
            <person name="Barry K."/>
            <person name="Detter J.C."/>
            <person name="Glavina del Rio T."/>
            <person name="Hammon N."/>
            <person name="Israni S."/>
            <person name="Dalin E."/>
            <person name="Tice H."/>
            <person name="Pitluck S."/>
            <person name="Chain P."/>
            <person name="Malfatti S."/>
            <person name="Shin M."/>
            <person name="Vergez L."/>
            <person name="Schmutz J."/>
            <person name="Larimer F."/>
            <person name="Land M."/>
            <person name="Hauser L."/>
            <person name="Kyrpides N."/>
            <person name="Ivanova N."/>
            <person name="Ward B."/>
            <person name="Arp D."/>
            <person name="Klotz M."/>
            <person name="Stein L."/>
            <person name="O'Mullan G."/>
            <person name="Starkenburg S."/>
            <person name="Sayavedra L."/>
            <person name="Poret-Peterson A.T."/>
            <person name="Gentry M.E."/>
            <person name="Bruce D."/>
            <person name="Richardson P."/>
        </authorList>
    </citation>
    <scope>NUCLEOTIDE SEQUENCE [LARGE SCALE GENOMIC DNA]</scope>
    <source>
        <strain evidence="2">DSM 10229 / NCIMB 13809 / X14</strain>
    </source>
</reference>
<dbReference type="eggNOG" id="ENOG5032YG0">
    <property type="taxonomic scope" value="Bacteria"/>
</dbReference>
<evidence type="ECO:0000313" key="1">
    <source>
        <dbReference type="EMBL" id="ABE63792.1"/>
    </source>
</evidence>
<proteinExistence type="predicted"/>
<dbReference type="Proteomes" id="UP000001953">
    <property type="component" value="Chromosome"/>
</dbReference>
<evidence type="ECO:0000313" key="2">
    <source>
        <dbReference type="Proteomes" id="UP000001953"/>
    </source>
</evidence>
<dbReference type="KEGG" id="nha:Nham_3046"/>
<gene>
    <name evidence="1" type="ordered locus">Nham_3046</name>
</gene>
<sequence>MNSSPNAESLANVVRLDDIQRPANSPLVNYALSGLRRCWMLEHGRWSHIYHLDGRSEPNQSIPHSDVFYTLNVLLGLSRLKVIPDSIDVRGIFARNVSQLTMLPVAKYAYGMALWSGAELQLDIPGHVVDRIDGLLSDRKSWRDLRAQDLGMLLTGAVAQVRADEKRWLPFAHMLFVALTERYHSTSGLFYNAATGLRRRFSSFASQTYLTLACYHYGELTRNLHALGMAKECTRRLIELQGPQGEWPWFYDALQGRVLDFYEVYSVHQYGMAPAFLECAERHDVRGARNALIKGFKWVLGHNQLRKSMLVPGVQLSFRSQVRSAELHTNKRRALRAIGNSILRRDEHLIDPAGVGLRLECRSYELGWILWSFGKRSDLLELTHDRAFADATRDTCLNS</sequence>
<organism evidence="1 2">
    <name type="scientific">Nitrobacter hamburgensis (strain DSM 10229 / NCIMB 13809 / X14)</name>
    <dbReference type="NCBI Taxonomy" id="323097"/>
    <lineage>
        <taxon>Bacteria</taxon>
        <taxon>Pseudomonadati</taxon>
        <taxon>Pseudomonadota</taxon>
        <taxon>Alphaproteobacteria</taxon>
        <taxon>Hyphomicrobiales</taxon>
        <taxon>Nitrobacteraceae</taxon>
        <taxon>Nitrobacter</taxon>
    </lineage>
</organism>
<name>Q1QJ05_NITHX</name>
<accession>Q1QJ05</accession>